<feature type="transmembrane region" description="Helical" evidence="1">
    <location>
        <begin position="64"/>
        <end position="85"/>
    </location>
</feature>
<dbReference type="Proteomes" id="UP000051298">
    <property type="component" value="Unassembled WGS sequence"/>
</dbReference>
<dbReference type="EMBL" id="CYRX01000032">
    <property type="protein sequence ID" value="CUH61521.1"/>
    <property type="molecule type" value="Genomic_DNA"/>
</dbReference>
<name>A0A0P1F1P5_9RHOB</name>
<protein>
    <submittedName>
        <fullName evidence="2">Uncharacterized protein</fullName>
    </submittedName>
</protein>
<keyword evidence="1" id="KW-0472">Membrane</keyword>
<dbReference type="AlphaFoldDB" id="A0A0P1F1P5"/>
<reference evidence="2 3" key="1">
    <citation type="submission" date="2015-09" db="EMBL/GenBank/DDBJ databases">
        <authorList>
            <consortium name="Swine Surveillance"/>
        </authorList>
    </citation>
    <scope>NUCLEOTIDE SEQUENCE [LARGE SCALE GENOMIC DNA]</scope>
    <source>
        <strain evidence="2 3">CECT 5294</strain>
    </source>
</reference>
<evidence type="ECO:0000313" key="3">
    <source>
        <dbReference type="Proteomes" id="UP000051298"/>
    </source>
</evidence>
<accession>A0A0P1F1P5</accession>
<feature type="transmembrane region" description="Helical" evidence="1">
    <location>
        <begin position="39"/>
        <end position="58"/>
    </location>
</feature>
<keyword evidence="1" id="KW-1133">Transmembrane helix</keyword>
<organism evidence="2 3">
    <name type="scientific">Thalassobacter stenotrophicus</name>
    <dbReference type="NCBI Taxonomy" id="266809"/>
    <lineage>
        <taxon>Bacteria</taxon>
        <taxon>Pseudomonadati</taxon>
        <taxon>Pseudomonadota</taxon>
        <taxon>Alphaproteobacteria</taxon>
        <taxon>Rhodobacterales</taxon>
        <taxon>Roseobacteraceae</taxon>
        <taxon>Thalassobacter</taxon>
    </lineage>
</organism>
<feature type="transmembrane region" description="Helical" evidence="1">
    <location>
        <begin position="6"/>
        <end position="23"/>
    </location>
</feature>
<evidence type="ECO:0000313" key="2">
    <source>
        <dbReference type="EMBL" id="CUH61521.1"/>
    </source>
</evidence>
<evidence type="ECO:0000256" key="1">
    <source>
        <dbReference type="SAM" id="Phobius"/>
    </source>
</evidence>
<keyword evidence="1" id="KW-0812">Transmembrane</keyword>
<proteinExistence type="predicted"/>
<sequence>MTAKLIALAILFSYLYLWLGRMARSELIEKGWFPRNGSIFLEMIMSPIFVVWGLFFYMQLILSFIPFIIGGGICYWLIIYVMDIFRWWH</sequence>
<gene>
    <name evidence="2" type="ORF">THS5294_02832</name>
</gene>